<dbReference type="InterPro" id="IPR011009">
    <property type="entry name" value="Kinase-like_dom_sf"/>
</dbReference>
<dbReference type="GO" id="GO:0007166">
    <property type="term" value="P:cell surface receptor signaling pathway"/>
    <property type="evidence" value="ECO:0007669"/>
    <property type="project" value="InterPro"/>
</dbReference>
<evidence type="ECO:0000256" key="5">
    <source>
        <dbReference type="SAM" id="MobiDB-lite"/>
    </source>
</evidence>
<evidence type="ECO:0000256" key="4">
    <source>
        <dbReference type="ARBA" id="ARBA00022840"/>
    </source>
</evidence>
<dbReference type="PROSITE" id="PS50011">
    <property type="entry name" value="PROTEIN_KINASE_DOM"/>
    <property type="match status" value="1"/>
</dbReference>
<evidence type="ECO:0000259" key="6">
    <source>
        <dbReference type="PROSITE" id="PS50011"/>
    </source>
</evidence>
<dbReference type="InterPro" id="IPR051681">
    <property type="entry name" value="Ser/Thr_Kinases-Pseudokinases"/>
</dbReference>
<feature type="region of interest" description="Disordered" evidence="5">
    <location>
        <begin position="92"/>
        <end position="149"/>
    </location>
</feature>
<dbReference type="InterPro" id="IPR059179">
    <property type="entry name" value="MLKL-like_MCAfunc"/>
</dbReference>
<sequence>MFQVFQDEFIESLKVAGFEGSHRLSIAAGSLVANAVVVYEYGQALDKARYMALAFDPSSIFNNATMPFYASFMGEVTTANVEYTGLVLGMPPPPTPPPSPPSPLMPPRVPDMYPPSTPVSLPLPPPAETARTASNTPPPPGLGAEPDEGAAESGIVLDYSTIAGGVVAALAVAGLAYWWRRRRAVKQEQENKRTSARGTRGGKAGGATGPREEMEMPEVDVPSVGENGRDTTSLMTIDVQEAINAGSADQLDFTSGYVAAAELSRVVVGSALESFAVLSSVASLAAEINRMVQNVRANSRKCKRLAERCLALQSSLARLGQQLKAGKLEQISVEEAESLHGMLLRVLEAMERARGLIKAWTNDGSHFFGKLKRALLSNHFHEEFVECRQELSDCLEDLRGDMTLHMFMTSTSLPSAAGWAQEDQADSTVDMASLSEDISRVAGSQQRLEQQLAQQHMGIGEFLRELERNGVTASMLQDAMGRVEDKVDNISVQISRIEGAQINIQEEMAKNLELLMKIESEKSSLGRKSGISKRNTMMEKMPAMTIPYNAITIRQEVGHGGFGIVHKAIWEGNTVAYKELSIDNVTKRILKQLYSEAYVMNLLRHPNICGFFGIVLDKPHYGLVMNFYNGGSLDEILQDDDIDLPSQVYIPMARSMASAMLHLHSSKPLVLHGDLKSRNVLLAKPYDPNSGEIPVCILCDFGLSKVKSDSSTMASTVGTTQSGRGGGTLNWTPPELMNGGAHSKASDVYTFGMVLYELVARQYPFLGMQDVVVMNSITQGRRPDIPNDCPSDFAQLIQDCWKQNPTQRPAFDEIKRRLDQMGAERYEEVIELKPSSFERTSPT</sequence>
<evidence type="ECO:0000313" key="8">
    <source>
        <dbReference type="Proteomes" id="UP001190700"/>
    </source>
</evidence>
<reference evidence="7 8" key="1">
    <citation type="journal article" date="2015" name="Genome Biol. Evol.">
        <title>Comparative Genomics of a Bacterivorous Green Alga Reveals Evolutionary Causalities and Consequences of Phago-Mixotrophic Mode of Nutrition.</title>
        <authorList>
            <person name="Burns J.A."/>
            <person name="Paasch A."/>
            <person name="Narechania A."/>
            <person name="Kim E."/>
        </authorList>
    </citation>
    <scope>NUCLEOTIDE SEQUENCE [LARGE SCALE GENOMIC DNA]</scope>
    <source>
        <strain evidence="7 8">PLY_AMNH</strain>
    </source>
</reference>
<proteinExistence type="predicted"/>
<dbReference type="GO" id="GO:0005524">
    <property type="term" value="F:ATP binding"/>
    <property type="evidence" value="ECO:0007669"/>
    <property type="project" value="UniProtKB-KW"/>
</dbReference>
<evidence type="ECO:0000313" key="7">
    <source>
        <dbReference type="EMBL" id="KAK3264790.1"/>
    </source>
</evidence>
<feature type="domain" description="Protein kinase" evidence="6">
    <location>
        <begin position="551"/>
        <end position="830"/>
    </location>
</feature>
<keyword evidence="1" id="KW-0808">Transferase</keyword>
<feature type="compositionally biased region" description="Gly residues" evidence="5">
    <location>
        <begin position="199"/>
        <end position="208"/>
    </location>
</feature>
<dbReference type="Pfam" id="PF22215">
    <property type="entry name" value="MLKL_N"/>
    <property type="match status" value="1"/>
</dbReference>
<dbReference type="PROSITE" id="PS00108">
    <property type="entry name" value="PROTEIN_KINASE_ST"/>
    <property type="match status" value="1"/>
</dbReference>
<accession>A0AAE0FRY3</accession>
<organism evidence="7 8">
    <name type="scientific">Cymbomonas tetramitiformis</name>
    <dbReference type="NCBI Taxonomy" id="36881"/>
    <lineage>
        <taxon>Eukaryota</taxon>
        <taxon>Viridiplantae</taxon>
        <taxon>Chlorophyta</taxon>
        <taxon>Pyramimonadophyceae</taxon>
        <taxon>Pyramimonadales</taxon>
        <taxon>Pyramimonadaceae</taxon>
        <taxon>Cymbomonas</taxon>
    </lineage>
</organism>
<dbReference type="CDD" id="cd21037">
    <property type="entry name" value="MLKL_NTD"/>
    <property type="match status" value="1"/>
</dbReference>
<gene>
    <name evidence="7" type="ORF">CYMTET_26498</name>
</gene>
<comment type="caution">
    <text evidence="7">The sequence shown here is derived from an EMBL/GenBank/DDBJ whole genome shotgun (WGS) entry which is preliminary data.</text>
</comment>
<dbReference type="Proteomes" id="UP001190700">
    <property type="component" value="Unassembled WGS sequence"/>
</dbReference>
<keyword evidence="4" id="KW-0067">ATP-binding</keyword>
<evidence type="ECO:0000256" key="2">
    <source>
        <dbReference type="ARBA" id="ARBA00022741"/>
    </source>
</evidence>
<keyword evidence="3" id="KW-0418">Kinase</keyword>
<dbReference type="PANTHER" id="PTHR44329:SF288">
    <property type="entry name" value="MITOGEN-ACTIVATED PROTEIN KINASE KINASE KINASE 20"/>
    <property type="match status" value="1"/>
</dbReference>
<dbReference type="GO" id="GO:0004674">
    <property type="term" value="F:protein serine/threonine kinase activity"/>
    <property type="evidence" value="ECO:0007669"/>
    <property type="project" value="TreeGrafter"/>
</dbReference>
<evidence type="ECO:0000256" key="3">
    <source>
        <dbReference type="ARBA" id="ARBA00022777"/>
    </source>
</evidence>
<dbReference type="SUPFAM" id="SSF56112">
    <property type="entry name" value="Protein kinase-like (PK-like)"/>
    <property type="match status" value="1"/>
</dbReference>
<dbReference type="InterPro" id="IPR008271">
    <property type="entry name" value="Ser/Thr_kinase_AS"/>
</dbReference>
<dbReference type="Pfam" id="PF07714">
    <property type="entry name" value="PK_Tyr_Ser-Thr"/>
    <property type="match status" value="1"/>
</dbReference>
<dbReference type="InterPro" id="IPR036537">
    <property type="entry name" value="Adaptor_Cbl_N_dom_sf"/>
</dbReference>
<dbReference type="Gene3D" id="1.20.930.20">
    <property type="entry name" value="Adaptor protein Cbl, N-terminal domain"/>
    <property type="match status" value="1"/>
</dbReference>
<dbReference type="InterPro" id="IPR054000">
    <property type="entry name" value="MLKL_N"/>
</dbReference>
<feature type="region of interest" description="Disordered" evidence="5">
    <location>
        <begin position="184"/>
        <end position="215"/>
    </location>
</feature>
<keyword evidence="2" id="KW-0547">Nucleotide-binding</keyword>
<dbReference type="Gene3D" id="1.10.510.10">
    <property type="entry name" value="Transferase(Phosphotransferase) domain 1"/>
    <property type="match status" value="1"/>
</dbReference>
<dbReference type="AlphaFoldDB" id="A0AAE0FRY3"/>
<dbReference type="PANTHER" id="PTHR44329">
    <property type="entry name" value="SERINE/THREONINE-PROTEIN KINASE TNNI3K-RELATED"/>
    <property type="match status" value="1"/>
</dbReference>
<dbReference type="EMBL" id="LGRX02014360">
    <property type="protein sequence ID" value="KAK3264790.1"/>
    <property type="molecule type" value="Genomic_DNA"/>
</dbReference>
<evidence type="ECO:0000256" key="1">
    <source>
        <dbReference type="ARBA" id="ARBA00022679"/>
    </source>
</evidence>
<dbReference type="InterPro" id="IPR000719">
    <property type="entry name" value="Prot_kinase_dom"/>
</dbReference>
<protein>
    <recommendedName>
        <fullName evidence="6">Protein kinase domain-containing protein</fullName>
    </recommendedName>
</protein>
<name>A0AAE0FRY3_9CHLO</name>
<dbReference type="InterPro" id="IPR001245">
    <property type="entry name" value="Ser-Thr/Tyr_kinase_cat_dom"/>
</dbReference>
<dbReference type="SMART" id="SM00220">
    <property type="entry name" value="S_TKc"/>
    <property type="match status" value="1"/>
</dbReference>
<keyword evidence="8" id="KW-1185">Reference proteome</keyword>
<feature type="compositionally biased region" description="Pro residues" evidence="5">
    <location>
        <begin position="92"/>
        <end position="127"/>
    </location>
</feature>
<dbReference type="CDD" id="cd13999">
    <property type="entry name" value="STKc_MAP3K-like"/>
    <property type="match status" value="1"/>
</dbReference>